<organism evidence="1 2">
    <name type="scientific">Gigaspora rosea</name>
    <dbReference type="NCBI Taxonomy" id="44941"/>
    <lineage>
        <taxon>Eukaryota</taxon>
        <taxon>Fungi</taxon>
        <taxon>Fungi incertae sedis</taxon>
        <taxon>Mucoromycota</taxon>
        <taxon>Glomeromycotina</taxon>
        <taxon>Glomeromycetes</taxon>
        <taxon>Diversisporales</taxon>
        <taxon>Gigasporaceae</taxon>
        <taxon>Gigaspora</taxon>
    </lineage>
</organism>
<protein>
    <submittedName>
        <fullName evidence="1">Uncharacterized protein</fullName>
    </submittedName>
</protein>
<evidence type="ECO:0000313" key="2">
    <source>
        <dbReference type="Proteomes" id="UP000266673"/>
    </source>
</evidence>
<proteinExistence type="predicted"/>
<dbReference type="EMBL" id="QKWP01000062">
    <property type="protein sequence ID" value="RIB28551.1"/>
    <property type="molecule type" value="Genomic_DNA"/>
</dbReference>
<keyword evidence="2" id="KW-1185">Reference proteome</keyword>
<accession>A0A397W3B4</accession>
<sequence>MLKDNLILSIRIPYIYTYKFDLNISNLFILAQKSPIISLCCFYSVPISRQTLLYYW</sequence>
<name>A0A397W3B4_9GLOM</name>
<comment type="caution">
    <text evidence="1">The sequence shown here is derived from an EMBL/GenBank/DDBJ whole genome shotgun (WGS) entry which is preliminary data.</text>
</comment>
<reference evidence="1 2" key="1">
    <citation type="submission" date="2018-06" db="EMBL/GenBank/DDBJ databases">
        <title>Comparative genomics reveals the genomic features of Rhizophagus irregularis, R. cerebriforme, R. diaphanum and Gigaspora rosea, and their symbiotic lifestyle signature.</title>
        <authorList>
            <person name="Morin E."/>
            <person name="San Clemente H."/>
            <person name="Chen E.C.H."/>
            <person name="De La Providencia I."/>
            <person name="Hainaut M."/>
            <person name="Kuo A."/>
            <person name="Kohler A."/>
            <person name="Murat C."/>
            <person name="Tang N."/>
            <person name="Roy S."/>
            <person name="Loubradou J."/>
            <person name="Henrissat B."/>
            <person name="Grigoriev I.V."/>
            <person name="Corradi N."/>
            <person name="Roux C."/>
            <person name="Martin F.M."/>
        </authorList>
    </citation>
    <scope>NUCLEOTIDE SEQUENCE [LARGE SCALE GENOMIC DNA]</scope>
    <source>
        <strain evidence="1 2">DAOM 194757</strain>
    </source>
</reference>
<gene>
    <name evidence="1" type="ORF">C2G38_2059039</name>
</gene>
<dbReference type="Proteomes" id="UP000266673">
    <property type="component" value="Unassembled WGS sequence"/>
</dbReference>
<evidence type="ECO:0000313" key="1">
    <source>
        <dbReference type="EMBL" id="RIB28551.1"/>
    </source>
</evidence>
<dbReference type="AlphaFoldDB" id="A0A397W3B4"/>